<name>A0AAU9LEH3_9STRA</name>
<keyword evidence="3" id="KW-1185">Reference proteome</keyword>
<dbReference type="Proteomes" id="UP001158986">
    <property type="component" value="Unassembled WGS sequence"/>
</dbReference>
<dbReference type="Proteomes" id="UP001160483">
    <property type="component" value="Unassembled WGS sequence"/>
</dbReference>
<organism evidence="1 4">
    <name type="scientific">Peronospora belbahrii</name>
    <dbReference type="NCBI Taxonomy" id="622444"/>
    <lineage>
        <taxon>Eukaryota</taxon>
        <taxon>Sar</taxon>
        <taxon>Stramenopiles</taxon>
        <taxon>Oomycota</taxon>
        <taxon>Peronosporomycetes</taxon>
        <taxon>Peronosporales</taxon>
        <taxon>Peronosporaceae</taxon>
        <taxon>Peronospora</taxon>
    </lineage>
</organism>
<dbReference type="AlphaFoldDB" id="A0AAU9LEH3"/>
<evidence type="ECO:0000313" key="2">
    <source>
        <dbReference type="EMBL" id="CAH0515853.1"/>
    </source>
</evidence>
<evidence type="ECO:0000313" key="4">
    <source>
        <dbReference type="Proteomes" id="UP001160483"/>
    </source>
</evidence>
<sequence length="180" mass="20744">MPRASSRQTTFRAQLVMEHRVGNRTKLKHSNRHGKLVLDDTIQSVQFSYPRLGRFFQRKFEQPRKCVLYQKLLRLYSSNGQQHVMCRLLCEEDAIKCTEKLRSFGVEIIEVGDAMLSNTFSRRASIFQSEAIVAGGETALQIIQESSQELVQAEVQEYENSHQLRDDTEAIVRAMFSIDS</sequence>
<dbReference type="EMBL" id="CAKKTJ010000337">
    <property type="protein sequence ID" value="CAH0483014.1"/>
    <property type="molecule type" value="Genomic_DNA"/>
</dbReference>
<proteinExistence type="predicted"/>
<accession>A0AAU9LEH3</accession>
<reference evidence="1 3" key="1">
    <citation type="submission" date="2021-11" db="EMBL/GenBank/DDBJ databases">
        <authorList>
            <person name="Islam A."/>
            <person name="Islam S."/>
            <person name="Flora M.S."/>
            <person name="Rahman M."/>
            <person name="Ziaur R.M."/>
            <person name="Epstein J.H."/>
            <person name="Hassan M."/>
            <person name="Klassen M."/>
            <person name="Woodard K."/>
            <person name="Webb A."/>
            <person name="Webby R.J."/>
            <person name="El Zowalaty M.E."/>
        </authorList>
    </citation>
    <scope>NUCLEOTIDE SEQUENCE</scope>
    <source>
        <strain evidence="2">Pbs1</strain>
        <strain evidence="1">Pbs3</strain>
    </source>
</reference>
<comment type="caution">
    <text evidence="1">The sequence shown here is derived from an EMBL/GenBank/DDBJ whole genome shotgun (WGS) entry which is preliminary data.</text>
</comment>
<evidence type="ECO:0000313" key="1">
    <source>
        <dbReference type="EMBL" id="CAH0483014.1"/>
    </source>
</evidence>
<dbReference type="EMBL" id="CAKLCB010000143">
    <property type="protein sequence ID" value="CAH0515853.1"/>
    <property type="molecule type" value="Genomic_DNA"/>
</dbReference>
<gene>
    <name evidence="2" type="ORF">PBS001_LOCUS2548</name>
    <name evidence="1" type="ORF">PBS003_LOCUS9589</name>
</gene>
<protein>
    <submittedName>
        <fullName evidence="1">Uncharacterized protein</fullName>
    </submittedName>
</protein>
<evidence type="ECO:0000313" key="3">
    <source>
        <dbReference type="Proteomes" id="UP001158986"/>
    </source>
</evidence>